<evidence type="ECO:0000256" key="3">
    <source>
        <dbReference type="SAM" id="MobiDB-lite"/>
    </source>
</evidence>
<proteinExistence type="inferred from homology"/>
<gene>
    <name evidence="5" type="ORF">P4U43_15630</name>
</gene>
<evidence type="ECO:0000259" key="4">
    <source>
        <dbReference type="Pfam" id="PF02230"/>
    </source>
</evidence>
<keyword evidence="6" id="KW-1185">Reference proteome</keyword>
<keyword evidence="2 5" id="KW-0378">Hydrolase</keyword>
<reference evidence="5 6" key="1">
    <citation type="journal article" date="2023" name="Int. J. Syst. Evol. Microbiol.">
        <title>Arthrobacter vasquezii sp. nov., isolated from a soil sample from Union Glacier, Antarctica.</title>
        <authorList>
            <person name="Valenzuela-Ibaceta F."/>
            <person name="Carrasco V."/>
            <person name="Lagos-Moraga S."/>
            <person name="Dietz-Vargas C."/>
            <person name="Navarro C.A."/>
            <person name="Perez-Donoso J.M."/>
        </authorList>
    </citation>
    <scope>NUCLEOTIDE SEQUENCE [LARGE SCALE GENOMIC DNA]</scope>
    <source>
        <strain evidence="5 6">EH-1B-1</strain>
    </source>
</reference>
<protein>
    <submittedName>
        <fullName evidence="5">Dienelactone hydrolase family protein</fullName>
    </submittedName>
</protein>
<accession>A0ABT6CYQ6</accession>
<evidence type="ECO:0000313" key="5">
    <source>
        <dbReference type="EMBL" id="MDF9279220.1"/>
    </source>
</evidence>
<dbReference type="Proteomes" id="UP001220456">
    <property type="component" value="Unassembled WGS sequence"/>
</dbReference>
<dbReference type="SUPFAM" id="SSF53474">
    <property type="entry name" value="alpha/beta-Hydrolases"/>
    <property type="match status" value="1"/>
</dbReference>
<dbReference type="Gene3D" id="3.40.50.1820">
    <property type="entry name" value="alpha/beta hydrolase"/>
    <property type="match status" value="1"/>
</dbReference>
<sequence length="252" mass="26844">MTNFSSTDGSAAPSSASSSASASAPETGPGTGPASTAPTVVWSKPEDERSGSPLLVLLHGHMANEEDLMGILDFLPDEFTVASVRAPVALGAGFTWFPLMQDAAYSVDKVTAAVQDVIDWVDSIKQSHSSVTLLGFSMGMAVASSMLRARPADYAAVVGLSGFVVPTDGSTFFNDSALVAKPVPFFWGRDQEDPVIPADRIEFTHGWLNRHTKLTKVLYAGMYHSINAQELGHVREFLQMVVPGVSRTPLSR</sequence>
<dbReference type="EMBL" id="JAROKN010000065">
    <property type="protein sequence ID" value="MDF9279220.1"/>
    <property type="molecule type" value="Genomic_DNA"/>
</dbReference>
<evidence type="ECO:0000256" key="1">
    <source>
        <dbReference type="ARBA" id="ARBA00006499"/>
    </source>
</evidence>
<dbReference type="GO" id="GO:0016787">
    <property type="term" value="F:hydrolase activity"/>
    <property type="evidence" value="ECO:0007669"/>
    <property type="project" value="UniProtKB-KW"/>
</dbReference>
<dbReference type="PANTHER" id="PTHR10655">
    <property type="entry name" value="LYSOPHOSPHOLIPASE-RELATED"/>
    <property type="match status" value="1"/>
</dbReference>
<evidence type="ECO:0000313" key="6">
    <source>
        <dbReference type="Proteomes" id="UP001220456"/>
    </source>
</evidence>
<comment type="similarity">
    <text evidence="1">Belongs to the AB hydrolase superfamily. AB hydrolase 2 family.</text>
</comment>
<dbReference type="InterPro" id="IPR003140">
    <property type="entry name" value="PLipase/COase/thioEstase"/>
</dbReference>
<feature type="compositionally biased region" description="Low complexity" evidence="3">
    <location>
        <begin position="10"/>
        <end position="25"/>
    </location>
</feature>
<dbReference type="RefSeq" id="WP_277359569.1">
    <property type="nucleotide sequence ID" value="NZ_JAROKN010000065.1"/>
</dbReference>
<dbReference type="PANTHER" id="PTHR10655:SF17">
    <property type="entry name" value="LYSOPHOSPHOLIPASE-LIKE PROTEIN 1"/>
    <property type="match status" value="1"/>
</dbReference>
<organism evidence="5 6">
    <name type="scientific">Arthrobacter vasquezii</name>
    <dbReference type="NCBI Taxonomy" id="2977629"/>
    <lineage>
        <taxon>Bacteria</taxon>
        <taxon>Bacillati</taxon>
        <taxon>Actinomycetota</taxon>
        <taxon>Actinomycetes</taxon>
        <taxon>Micrococcales</taxon>
        <taxon>Micrococcaceae</taxon>
        <taxon>Arthrobacter</taxon>
    </lineage>
</organism>
<dbReference type="InterPro" id="IPR050565">
    <property type="entry name" value="LYPA1-2/EST-like"/>
</dbReference>
<feature type="region of interest" description="Disordered" evidence="3">
    <location>
        <begin position="1"/>
        <end position="46"/>
    </location>
</feature>
<dbReference type="InterPro" id="IPR029058">
    <property type="entry name" value="AB_hydrolase_fold"/>
</dbReference>
<evidence type="ECO:0000256" key="2">
    <source>
        <dbReference type="ARBA" id="ARBA00022801"/>
    </source>
</evidence>
<name>A0ABT6CYQ6_9MICC</name>
<comment type="caution">
    <text evidence="5">The sequence shown here is derived from an EMBL/GenBank/DDBJ whole genome shotgun (WGS) entry which is preliminary data.</text>
</comment>
<dbReference type="Pfam" id="PF02230">
    <property type="entry name" value="Abhydrolase_2"/>
    <property type="match status" value="1"/>
</dbReference>
<feature type="domain" description="Phospholipase/carboxylesterase/thioesterase" evidence="4">
    <location>
        <begin position="83"/>
        <end position="241"/>
    </location>
</feature>